<sequence>MICVMGGLAGVLLGVMGAWLVSQFAEITVVVTLNSIGISFLFAAATGIFFGFYPARKAAYLKRRIQG</sequence>
<accession>A0A4R3XUE7</accession>
<dbReference type="AlphaFoldDB" id="A0A4R3XUE7"/>
<feature type="transmembrane region" description="Helical" evidence="1">
    <location>
        <begin position="27"/>
        <end position="53"/>
    </location>
</feature>
<organism evidence="2 3">
    <name type="scientific">Sulfurirhabdus autotrophica</name>
    <dbReference type="NCBI Taxonomy" id="1706046"/>
    <lineage>
        <taxon>Bacteria</taxon>
        <taxon>Pseudomonadati</taxon>
        <taxon>Pseudomonadota</taxon>
        <taxon>Betaproteobacteria</taxon>
        <taxon>Nitrosomonadales</taxon>
        <taxon>Sulfuricellaceae</taxon>
        <taxon>Sulfurirhabdus</taxon>
    </lineage>
</organism>
<evidence type="ECO:0000256" key="1">
    <source>
        <dbReference type="SAM" id="Phobius"/>
    </source>
</evidence>
<gene>
    <name evidence="2" type="ORF">EDC63_1201</name>
</gene>
<dbReference type="Proteomes" id="UP000295367">
    <property type="component" value="Unassembled WGS sequence"/>
</dbReference>
<protein>
    <submittedName>
        <fullName evidence="2">Uncharacterized protein</fullName>
    </submittedName>
</protein>
<keyword evidence="3" id="KW-1185">Reference proteome</keyword>
<comment type="caution">
    <text evidence="2">The sequence shown here is derived from an EMBL/GenBank/DDBJ whole genome shotgun (WGS) entry which is preliminary data.</text>
</comment>
<keyword evidence="1" id="KW-0812">Transmembrane</keyword>
<evidence type="ECO:0000313" key="2">
    <source>
        <dbReference type="EMBL" id="TCV82507.1"/>
    </source>
</evidence>
<reference evidence="2 3" key="1">
    <citation type="submission" date="2019-03" db="EMBL/GenBank/DDBJ databases">
        <title>Genomic Encyclopedia of Type Strains, Phase IV (KMG-IV): sequencing the most valuable type-strain genomes for metagenomic binning, comparative biology and taxonomic classification.</title>
        <authorList>
            <person name="Goeker M."/>
        </authorList>
    </citation>
    <scope>NUCLEOTIDE SEQUENCE [LARGE SCALE GENOMIC DNA]</scope>
    <source>
        <strain evidence="2 3">DSM 100309</strain>
    </source>
</reference>
<keyword evidence="1" id="KW-0472">Membrane</keyword>
<proteinExistence type="predicted"/>
<dbReference type="EMBL" id="SMCO01000020">
    <property type="protein sequence ID" value="TCV82507.1"/>
    <property type="molecule type" value="Genomic_DNA"/>
</dbReference>
<evidence type="ECO:0000313" key="3">
    <source>
        <dbReference type="Proteomes" id="UP000295367"/>
    </source>
</evidence>
<keyword evidence="1" id="KW-1133">Transmembrane helix</keyword>
<name>A0A4R3XUE7_9PROT</name>